<comment type="caution">
    <text evidence="1">The sequence shown here is derived from an EMBL/GenBank/DDBJ whole genome shotgun (WGS) entry which is preliminary data.</text>
</comment>
<dbReference type="RefSeq" id="WP_163301716.1">
    <property type="nucleotide sequence ID" value="NZ_JAAGRQ010000024.1"/>
</dbReference>
<evidence type="ECO:0000313" key="2">
    <source>
        <dbReference type="Proteomes" id="UP000469724"/>
    </source>
</evidence>
<dbReference type="AlphaFoldDB" id="A0A7K3NLE0"/>
<dbReference type="HAMAP" id="MF_04133">
    <property type="entry name" value="CAPSID_LAMBDA"/>
    <property type="match status" value="1"/>
</dbReference>
<dbReference type="Pfam" id="PF03864">
    <property type="entry name" value="Phage_cap_E"/>
    <property type="match status" value="1"/>
</dbReference>
<reference evidence="1 2" key="1">
    <citation type="submission" date="2020-02" db="EMBL/GenBank/DDBJ databases">
        <title>Comparative genomics of sulfur disproportionating microorganisms.</title>
        <authorList>
            <person name="Ward L.M."/>
            <person name="Bertran E."/>
            <person name="Johnston D.T."/>
        </authorList>
    </citation>
    <scope>NUCLEOTIDE SEQUENCE [LARGE SCALE GENOMIC DNA]</scope>
    <source>
        <strain evidence="1 2">DSM 3696</strain>
    </source>
</reference>
<sequence length="344" mass="37924">MPNEIDLFSSREMLEVVETVYPVGDFLLETFFHFSDPVVHISEYVDVDVVKGGRRLAAFVNPLSEGKPVERKGYSTKTLIPPYVKPFRITTAGDLLKRLPGEHVYGGKSPQERAAYQLGRDLLDLMTQINRRIGWMAAQILNTGKVVCVGEDISLEVDFGLADTHKITLSAADKWTASTADPAGDIVEWKDLLAKDSGHVPDVAVLGLSVAQALKKNELVLKQLDNRRVIMGQIVPQDLPKGVTYLGELEGVQLYQFLDYYEDDSGVLQPMVPANKILIGSTRAEARMHFGAIKDAKAMIEGVSTPYYPSSWIPDNPPARHLMIQSAPLPAIHEIDAFASILAV</sequence>
<name>A0A7K3NLE0_9BACT</name>
<proteinExistence type="inferred from homology"/>
<accession>A0A7K3NLE0</accession>
<dbReference type="Gene3D" id="3.15.30.10">
    <property type="entry name" value="putative capsid protein of prophage domain like"/>
    <property type="match status" value="1"/>
</dbReference>
<gene>
    <name evidence="1" type="ORF">G3N56_07890</name>
</gene>
<protein>
    <submittedName>
        <fullName evidence="1">Major capsid protein</fullName>
    </submittedName>
</protein>
<dbReference type="Proteomes" id="UP000469724">
    <property type="component" value="Unassembled WGS sequence"/>
</dbReference>
<dbReference type="EMBL" id="JAAGRQ010000024">
    <property type="protein sequence ID" value="NDY56663.1"/>
    <property type="molecule type" value="Genomic_DNA"/>
</dbReference>
<dbReference type="InterPro" id="IPR005564">
    <property type="entry name" value="Major_capsid_GpE"/>
</dbReference>
<keyword evidence="2" id="KW-1185">Reference proteome</keyword>
<dbReference type="Gene3D" id="3.30.1930.10">
    <property type="entry name" value="capsid protein of prophage domain"/>
    <property type="match status" value="1"/>
</dbReference>
<organism evidence="1 2">
    <name type="scientific">Desulfolutivibrio sulfodismutans</name>
    <dbReference type="NCBI Taxonomy" id="63561"/>
    <lineage>
        <taxon>Bacteria</taxon>
        <taxon>Pseudomonadati</taxon>
        <taxon>Thermodesulfobacteriota</taxon>
        <taxon>Desulfovibrionia</taxon>
        <taxon>Desulfovibrionales</taxon>
        <taxon>Desulfovibrionaceae</taxon>
        <taxon>Desulfolutivibrio</taxon>
    </lineage>
</organism>
<evidence type="ECO:0000313" key="1">
    <source>
        <dbReference type="EMBL" id="NDY56663.1"/>
    </source>
</evidence>